<keyword evidence="1" id="KW-0732">Signal</keyword>
<dbReference type="AlphaFoldDB" id="A0A918MUV9"/>
<comment type="caution">
    <text evidence="2">The sequence shown here is derived from an EMBL/GenBank/DDBJ whole genome shotgun (WGS) entry which is preliminary data.</text>
</comment>
<gene>
    <name evidence="2" type="ORF">GCM10010503_54510</name>
</gene>
<evidence type="ECO:0008006" key="4">
    <source>
        <dbReference type="Google" id="ProtNLM"/>
    </source>
</evidence>
<dbReference type="RefSeq" id="WP_190018171.1">
    <property type="nucleotide sequence ID" value="NZ_BMUE01000014.1"/>
</dbReference>
<evidence type="ECO:0000313" key="2">
    <source>
        <dbReference type="EMBL" id="GGW70391.1"/>
    </source>
</evidence>
<reference evidence="2" key="1">
    <citation type="journal article" date="2014" name="Int. J. Syst. Evol. Microbiol.">
        <title>Complete genome sequence of Corynebacterium casei LMG S-19264T (=DSM 44701T), isolated from a smear-ripened cheese.</title>
        <authorList>
            <consortium name="US DOE Joint Genome Institute (JGI-PGF)"/>
            <person name="Walter F."/>
            <person name="Albersmeier A."/>
            <person name="Kalinowski J."/>
            <person name="Ruckert C."/>
        </authorList>
    </citation>
    <scope>NUCLEOTIDE SEQUENCE</scope>
    <source>
        <strain evidence="2">JCM 4490</strain>
    </source>
</reference>
<keyword evidence="3" id="KW-1185">Reference proteome</keyword>
<dbReference type="Proteomes" id="UP000620224">
    <property type="component" value="Unassembled WGS sequence"/>
</dbReference>
<accession>A0A918MUV9</accession>
<evidence type="ECO:0000256" key="1">
    <source>
        <dbReference type="SAM" id="SignalP"/>
    </source>
</evidence>
<sequence>MKAVRTRRLLAASAIGVLMAGGAVVGTAGTASAATPASTLTNHGRCFDRWGFGGYCDRGDFFRPGVLNTGVVVIVLG</sequence>
<proteinExistence type="predicted"/>
<protein>
    <recommendedName>
        <fullName evidence="4">Chitinase</fullName>
    </recommendedName>
</protein>
<organism evidence="2 3">
    <name type="scientific">Streptomyces lucensis JCM 4490</name>
    <dbReference type="NCBI Taxonomy" id="1306176"/>
    <lineage>
        <taxon>Bacteria</taxon>
        <taxon>Bacillati</taxon>
        <taxon>Actinomycetota</taxon>
        <taxon>Actinomycetes</taxon>
        <taxon>Kitasatosporales</taxon>
        <taxon>Streptomycetaceae</taxon>
        <taxon>Streptomyces</taxon>
    </lineage>
</organism>
<reference evidence="2" key="2">
    <citation type="submission" date="2020-09" db="EMBL/GenBank/DDBJ databases">
        <authorList>
            <person name="Sun Q."/>
            <person name="Ohkuma M."/>
        </authorList>
    </citation>
    <scope>NUCLEOTIDE SEQUENCE</scope>
    <source>
        <strain evidence="2">JCM 4490</strain>
    </source>
</reference>
<feature type="chain" id="PRO_5037564394" description="Chitinase" evidence="1">
    <location>
        <begin position="34"/>
        <end position="77"/>
    </location>
</feature>
<name>A0A918MUV9_9ACTN</name>
<evidence type="ECO:0000313" key="3">
    <source>
        <dbReference type="Proteomes" id="UP000620224"/>
    </source>
</evidence>
<dbReference type="EMBL" id="BMUE01000014">
    <property type="protein sequence ID" value="GGW70391.1"/>
    <property type="molecule type" value="Genomic_DNA"/>
</dbReference>
<feature type="signal peptide" evidence="1">
    <location>
        <begin position="1"/>
        <end position="33"/>
    </location>
</feature>